<keyword evidence="3" id="KW-0479">Metal-binding</keyword>
<organism evidence="10 11">
    <name type="scientific">Formimonas warabiya</name>
    <dbReference type="NCBI Taxonomy" id="1761012"/>
    <lineage>
        <taxon>Bacteria</taxon>
        <taxon>Bacillati</taxon>
        <taxon>Bacillota</taxon>
        <taxon>Clostridia</taxon>
        <taxon>Eubacteriales</taxon>
        <taxon>Peptococcaceae</taxon>
        <taxon>Candidatus Formimonas</taxon>
    </lineage>
</organism>
<dbReference type="GO" id="GO:0051287">
    <property type="term" value="F:NAD binding"/>
    <property type="evidence" value="ECO:0007669"/>
    <property type="project" value="InterPro"/>
</dbReference>
<evidence type="ECO:0000256" key="1">
    <source>
        <dbReference type="ARBA" id="ARBA00001947"/>
    </source>
</evidence>
<keyword evidence="11" id="KW-1185">Reference proteome</keyword>
<dbReference type="GO" id="GO:0005829">
    <property type="term" value="C:cytosol"/>
    <property type="evidence" value="ECO:0007669"/>
    <property type="project" value="TreeGrafter"/>
</dbReference>
<dbReference type="AlphaFoldDB" id="A0A3G1KR89"/>
<keyword evidence="8" id="KW-0520">NAD</keyword>
<keyword evidence="4" id="KW-0862">Zinc</keyword>
<proteinExistence type="inferred from homology"/>
<name>A0A3G1KR89_FORW1</name>
<dbReference type="KEGG" id="fwa:DCMF_09380"/>
<protein>
    <submittedName>
        <fullName evidence="10">Histidinol dehydrogenase</fullName>
    </submittedName>
</protein>
<evidence type="ECO:0000313" key="11">
    <source>
        <dbReference type="Proteomes" id="UP000323521"/>
    </source>
</evidence>
<feature type="active site" description="Proton acceptor" evidence="7">
    <location>
        <position position="331"/>
    </location>
</feature>
<dbReference type="GO" id="GO:0004399">
    <property type="term" value="F:histidinol dehydrogenase activity"/>
    <property type="evidence" value="ECO:0007669"/>
    <property type="project" value="InterPro"/>
</dbReference>
<dbReference type="PANTHER" id="PTHR21256">
    <property type="entry name" value="HISTIDINOL DEHYDROGENASE HDH"/>
    <property type="match status" value="1"/>
</dbReference>
<dbReference type="NCBIfam" id="TIGR00069">
    <property type="entry name" value="hisD"/>
    <property type="match status" value="1"/>
</dbReference>
<accession>A0A3G1KR89</accession>
<evidence type="ECO:0000256" key="6">
    <source>
        <dbReference type="PIRNR" id="PIRNR000099"/>
    </source>
</evidence>
<feature type="binding site" evidence="8">
    <location>
        <position position="215"/>
    </location>
    <ligand>
        <name>NAD(+)</name>
        <dbReference type="ChEBI" id="CHEBI:57540"/>
    </ligand>
</feature>
<dbReference type="InterPro" id="IPR016161">
    <property type="entry name" value="Ald_DH/histidinol_DH"/>
</dbReference>
<evidence type="ECO:0000256" key="8">
    <source>
        <dbReference type="PIRSR" id="PIRSR000099-2"/>
    </source>
</evidence>
<feature type="active site" description="Proton acceptor" evidence="7">
    <location>
        <position position="330"/>
    </location>
</feature>
<dbReference type="SUPFAM" id="SSF53720">
    <property type="entry name" value="ALDH-like"/>
    <property type="match status" value="1"/>
</dbReference>
<dbReference type="RefSeq" id="WP_148134194.1">
    <property type="nucleotide sequence ID" value="NZ_CP017634.1"/>
</dbReference>
<evidence type="ECO:0000256" key="7">
    <source>
        <dbReference type="PIRSR" id="PIRSR000099-1"/>
    </source>
</evidence>
<dbReference type="Proteomes" id="UP000323521">
    <property type="component" value="Chromosome"/>
</dbReference>
<gene>
    <name evidence="10" type="ORF">DCMF_09380</name>
</gene>
<dbReference type="CDD" id="cd06572">
    <property type="entry name" value="Histidinol_dh"/>
    <property type="match status" value="1"/>
</dbReference>
<comment type="similarity">
    <text evidence="2 6 9">Belongs to the histidinol dehydrogenase family.</text>
</comment>
<dbReference type="EMBL" id="CP017634">
    <property type="protein sequence ID" value="ATW24956.1"/>
    <property type="molecule type" value="Genomic_DNA"/>
</dbReference>
<keyword evidence="5 6" id="KW-0560">Oxidoreductase</keyword>
<dbReference type="GO" id="GO:0000105">
    <property type="term" value="P:L-histidine biosynthetic process"/>
    <property type="evidence" value="ECO:0007669"/>
    <property type="project" value="InterPro"/>
</dbReference>
<dbReference type="Gene3D" id="1.20.5.1300">
    <property type="match status" value="1"/>
</dbReference>
<dbReference type="PRINTS" id="PR00083">
    <property type="entry name" value="HOLDHDRGNASE"/>
</dbReference>
<dbReference type="PIRSF" id="PIRSF000099">
    <property type="entry name" value="Histidinol_dh"/>
    <property type="match status" value="1"/>
</dbReference>
<comment type="cofactor">
    <cofactor evidence="1">
        <name>Zn(2+)</name>
        <dbReference type="ChEBI" id="CHEBI:29105"/>
    </cofactor>
</comment>
<evidence type="ECO:0000256" key="3">
    <source>
        <dbReference type="ARBA" id="ARBA00022723"/>
    </source>
</evidence>
<evidence type="ECO:0000256" key="5">
    <source>
        <dbReference type="ARBA" id="ARBA00023002"/>
    </source>
</evidence>
<evidence type="ECO:0000256" key="4">
    <source>
        <dbReference type="ARBA" id="ARBA00022833"/>
    </source>
</evidence>
<dbReference type="GO" id="GO:0046872">
    <property type="term" value="F:metal ion binding"/>
    <property type="evidence" value="ECO:0007669"/>
    <property type="project" value="UniProtKB-KW"/>
</dbReference>
<feature type="binding site" evidence="8">
    <location>
        <position position="130"/>
    </location>
    <ligand>
        <name>NAD(+)</name>
        <dbReference type="ChEBI" id="CHEBI:57540"/>
    </ligand>
</feature>
<evidence type="ECO:0000256" key="9">
    <source>
        <dbReference type="RuleBase" id="RU004175"/>
    </source>
</evidence>
<evidence type="ECO:0000313" key="10">
    <source>
        <dbReference type="EMBL" id="ATW24956.1"/>
    </source>
</evidence>
<sequence>MMNIYKWKELSKEKQEFVLKRAEFDISAHMKLAQEVSDRIKTEGDAAVLAYTEKFDQVKLTAGSMKVKPEEIEEGYQRLDAETREALAYAAKNLTHFHAAQMPEEMWFTNVDKGLMAGEKTTPIVDVCLYVPRGKGSFPSVLLMLGIPAKVAKVPRIVVVTPPNEEGSIDDSLLACCKIIGIDEVYKVGGIQAIAAVAFGTETIPKCHKVIGPGNSYATAAKRVLSNYIDAGLPAGPSESIILADEFADPEKVALDWMIEAEHGPDSAALLVTHSEELVKKVLPFVHRQLAKLSEKRRDFVNTNYNTYGGVILTDSVQKSIDFVNLYAPEHMEVMTQDPFGVLPQIKNAGEILLGEYTPITLCNFLLGPNAILPTGQFAKTYSSVSVMDFVKRSSVGYASKEGFERVRDYAYKIAVVEGFDTHALAVKERS</sequence>
<dbReference type="PANTHER" id="PTHR21256:SF2">
    <property type="entry name" value="HISTIDINE BIOSYNTHESIS TRIFUNCTIONAL PROTEIN"/>
    <property type="match status" value="1"/>
</dbReference>
<evidence type="ECO:0000256" key="2">
    <source>
        <dbReference type="ARBA" id="ARBA00010178"/>
    </source>
</evidence>
<reference evidence="10 11" key="1">
    <citation type="submission" date="2016-10" db="EMBL/GenBank/DDBJ databases">
        <title>Complete Genome Sequence of Peptococcaceae strain DCMF.</title>
        <authorList>
            <person name="Edwards R.J."/>
            <person name="Holland S.I."/>
            <person name="Deshpande N.P."/>
            <person name="Wong Y.K."/>
            <person name="Ertan H."/>
            <person name="Manefield M."/>
            <person name="Russell T.L."/>
            <person name="Lee M.J."/>
        </authorList>
    </citation>
    <scope>NUCLEOTIDE SEQUENCE [LARGE SCALE GENOMIC DNA]</scope>
    <source>
        <strain evidence="10 11">DCMF</strain>
    </source>
</reference>
<dbReference type="FunFam" id="3.40.50.1980:FF:000001">
    <property type="entry name" value="Histidinol dehydrogenase"/>
    <property type="match status" value="1"/>
</dbReference>
<dbReference type="OrthoDB" id="9805269at2"/>
<dbReference type="InterPro" id="IPR012131">
    <property type="entry name" value="Hstdl_DH"/>
</dbReference>
<dbReference type="InterPro" id="IPR022695">
    <property type="entry name" value="Histidinol_DH_monofunct"/>
</dbReference>
<dbReference type="Pfam" id="PF00815">
    <property type="entry name" value="Histidinol_dh"/>
    <property type="match status" value="1"/>
</dbReference>
<feature type="binding site" evidence="8">
    <location>
        <position position="192"/>
    </location>
    <ligand>
        <name>NAD(+)</name>
        <dbReference type="ChEBI" id="CHEBI:57540"/>
    </ligand>
</feature>
<dbReference type="Gene3D" id="3.40.50.1980">
    <property type="entry name" value="Nitrogenase molybdenum iron protein domain"/>
    <property type="match status" value="2"/>
</dbReference>